<keyword evidence="9" id="KW-0812">Transmembrane</keyword>
<sequence length="404" mass="45753">MKKTIEITIGNLGTFKAQTVLNSMDPDVLQEYLLGKVSNPENLQILNEEVRKAEKNTGIQSIYIIQADENGQPRLIVDGSFLEASDRKKGSVSKHSEAFHTMYLQDAPFYTRLEDSTNSVSVLAGVPILSQDGKNIGSLVIEESSETVNRITEEVMSDSLPFFIFSGLFVLFAFSTFFVYQFWLRKEISYQVGETEETYQGEFQSILHTMRSIRHDFINHIQVIQGLLTLKKEERALEYVNSLTSEVVSIELPLKVKNPALFILLQSKWARAQNDKVDMHLFVDDDQFLKIKSIDLIKILSNLIDNAFDATTTLPETERFIRIEIKATSSNYSFTIENIGPTIPKENITKIFKTGFSTKEERLGVPRGDGLSIVRQVVDKYGGTINVQSEKNTTIFQVNIPIKL</sequence>
<evidence type="ECO:0000256" key="8">
    <source>
        <dbReference type="ARBA" id="ARBA00023012"/>
    </source>
</evidence>
<dbReference type="Pfam" id="PF02518">
    <property type="entry name" value="HATPase_c"/>
    <property type="match status" value="1"/>
</dbReference>
<dbReference type="EC" id="2.7.13.3" evidence="2"/>
<evidence type="ECO:0000256" key="1">
    <source>
        <dbReference type="ARBA" id="ARBA00000085"/>
    </source>
</evidence>
<dbReference type="InterPro" id="IPR005467">
    <property type="entry name" value="His_kinase_dom"/>
</dbReference>
<name>A0ABT9ZBX9_9BACI</name>
<dbReference type="Proteomes" id="UP001234495">
    <property type="component" value="Unassembled WGS sequence"/>
</dbReference>
<keyword evidence="4" id="KW-0808">Transferase</keyword>
<dbReference type="Gene3D" id="3.30.565.10">
    <property type="entry name" value="Histidine kinase-like ATPase, C-terminal domain"/>
    <property type="match status" value="1"/>
</dbReference>
<keyword evidence="9" id="KW-1133">Transmembrane helix</keyword>
<evidence type="ECO:0000256" key="5">
    <source>
        <dbReference type="ARBA" id="ARBA00022741"/>
    </source>
</evidence>
<evidence type="ECO:0000313" key="12">
    <source>
        <dbReference type="Proteomes" id="UP001234495"/>
    </source>
</evidence>
<gene>
    <name evidence="11" type="ORF">J2S19_001008</name>
</gene>
<keyword evidence="3" id="KW-0597">Phosphoprotein</keyword>
<keyword evidence="9" id="KW-0472">Membrane</keyword>
<evidence type="ECO:0000256" key="4">
    <source>
        <dbReference type="ARBA" id="ARBA00022679"/>
    </source>
</evidence>
<dbReference type="EMBL" id="JAUSUD010000003">
    <property type="protein sequence ID" value="MDQ0229756.1"/>
    <property type="molecule type" value="Genomic_DNA"/>
</dbReference>
<evidence type="ECO:0000313" key="11">
    <source>
        <dbReference type="EMBL" id="MDQ0229756.1"/>
    </source>
</evidence>
<organism evidence="11 12">
    <name type="scientific">Metabacillus malikii</name>
    <dbReference type="NCBI Taxonomy" id="1504265"/>
    <lineage>
        <taxon>Bacteria</taxon>
        <taxon>Bacillati</taxon>
        <taxon>Bacillota</taxon>
        <taxon>Bacilli</taxon>
        <taxon>Bacillales</taxon>
        <taxon>Bacillaceae</taxon>
        <taxon>Metabacillus</taxon>
    </lineage>
</organism>
<accession>A0ABT9ZBX9</accession>
<evidence type="ECO:0000256" key="3">
    <source>
        <dbReference type="ARBA" id="ARBA00022553"/>
    </source>
</evidence>
<dbReference type="SMART" id="SM00387">
    <property type="entry name" value="HATPase_c"/>
    <property type="match status" value="1"/>
</dbReference>
<comment type="catalytic activity">
    <reaction evidence="1">
        <text>ATP + protein L-histidine = ADP + protein N-phospho-L-histidine.</text>
        <dbReference type="EC" id="2.7.13.3"/>
    </reaction>
</comment>
<evidence type="ECO:0000256" key="6">
    <source>
        <dbReference type="ARBA" id="ARBA00022777"/>
    </source>
</evidence>
<feature type="transmembrane region" description="Helical" evidence="9">
    <location>
        <begin position="160"/>
        <end position="183"/>
    </location>
</feature>
<evidence type="ECO:0000256" key="2">
    <source>
        <dbReference type="ARBA" id="ARBA00012438"/>
    </source>
</evidence>
<keyword evidence="7" id="KW-0067">ATP-binding</keyword>
<evidence type="ECO:0000256" key="9">
    <source>
        <dbReference type="SAM" id="Phobius"/>
    </source>
</evidence>
<dbReference type="SUPFAM" id="SSF55890">
    <property type="entry name" value="Sporulation response regulatory protein Spo0B"/>
    <property type="match status" value="1"/>
</dbReference>
<dbReference type="InterPro" id="IPR003594">
    <property type="entry name" value="HATPase_dom"/>
</dbReference>
<dbReference type="GO" id="GO:0016301">
    <property type="term" value="F:kinase activity"/>
    <property type="evidence" value="ECO:0007669"/>
    <property type="project" value="UniProtKB-KW"/>
</dbReference>
<keyword evidence="8" id="KW-0902">Two-component regulatory system</keyword>
<dbReference type="PRINTS" id="PR00344">
    <property type="entry name" value="BCTRLSENSOR"/>
</dbReference>
<evidence type="ECO:0000256" key="7">
    <source>
        <dbReference type="ARBA" id="ARBA00022840"/>
    </source>
</evidence>
<dbReference type="InterPro" id="IPR004358">
    <property type="entry name" value="Sig_transdc_His_kin-like_C"/>
</dbReference>
<dbReference type="PROSITE" id="PS50109">
    <property type="entry name" value="HIS_KIN"/>
    <property type="match status" value="1"/>
</dbReference>
<evidence type="ECO:0000259" key="10">
    <source>
        <dbReference type="PROSITE" id="PS50109"/>
    </source>
</evidence>
<proteinExistence type="predicted"/>
<keyword evidence="6 11" id="KW-0418">Kinase</keyword>
<comment type="caution">
    <text evidence="11">The sequence shown here is derived from an EMBL/GenBank/DDBJ whole genome shotgun (WGS) entry which is preliminary data.</text>
</comment>
<keyword evidence="5" id="KW-0547">Nucleotide-binding</keyword>
<dbReference type="Gene3D" id="1.10.287.130">
    <property type="match status" value="1"/>
</dbReference>
<dbReference type="InterPro" id="IPR036890">
    <property type="entry name" value="HATPase_C_sf"/>
</dbReference>
<dbReference type="InterPro" id="IPR039506">
    <property type="entry name" value="SPOB_a"/>
</dbReference>
<reference evidence="11 12" key="1">
    <citation type="submission" date="2023-07" db="EMBL/GenBank/DDBJ databases">
        <title>Genomic Encyclopedia of Type Strains, Phase IV (KMG-IV): sequencing the most valuable type-strain genomes for metagenomic binning, comparative biology and taxonomic classification.</title>
        <authorList>
            <person name="Goeker M."/>
        </authorList>
    </citation>
    <scope>NUCLEOTIDE SEQUENCE [LARGE SCALE GENOMIC DNA]</scope>
    <source>
        <strain evidence="11 12">DSM 29005</strain>
    </source>
</reference>
<dbReference type="SUPFAM" id="SSF55874">
    <property type="entry name" value="ATPase domain of HSP90 chaperone/DNA topoisomerase II/histidine kinase"/>
    <property type="match status" value="1"/>
</dbReference>
<protein>
    <recommendedName>
        <fullName evidence="2">histidine kinase</fullName>
        <ecNumber evidence="2">2.7.13.3</ecNumber>
    </recommendedName>
</protein>
<dbReference type="RefSeq" id="WP_307338010.1">
    <property type="nucleotide sequence ID" value="NZ_JAUSUD010000003.1"/>
</dbReference>
<dbReference type="PANTHER" id="PTHR40448">
    <property type="entry name" value="TWO-COMPONENT SENSOR HISTIDINE KINASE"/>
    <property type="match status" value="1"/>
</dbReference>
<dbReference type="PANTHER" id="PTHR40448:SF1">
    <property type="entry name" value="TWO-COMPONENT SENSOR HISTIDINE KINASE"/>
    <property type="match status" value="1"/>
</dbReference>
<dbReference type="Pfam" id="PF14689">
    <property type="entry name" value="SPOB_a"/>
    <property type="match status" value="1"/>
</dbReference>
<dbReference type="InterPro" id="IPR016120">
    <property type="entry name" value="Sig_transdc_His_kin_SpoOB"/>
</dbReference>
<keyword evidence="12" id="KW-1185">Reference proteome</keyword>
<feature type="domain" description="Histidine kinase" evidence="10">
    <location>
        <begin position="296"/>
        <end position="404"/>
    </location>
</feature>